<dbReference type="EMBL" id="CP129968">
    <property type="protein sequence ID" value="WNB18861.1"/>
    <property type="molecule type" value="Genomic_DNA"/>
</dbReference>
<protein>
    <submittedName>
        <fullName evidence="1">Uncharacterized protein</fullName>
    </submittedName>
</protein>
<dbReference type="Proteomes" id="UP001232019">
    <property type="component" value="Chromosome"/>
</dbReference>
<dbReference type="SUPFAM" id="SSF51206">
    <property type="entry name" value="cAMP-binding domain-like"/>
    <property type="match status" value="1"/>
</dbReference>
<evidence type="ECO:0000313" key="1">
    <source>
        <dbReference type="EMBL" id="WNB18861.1"/>
    </source>
</evidence>
<dbReference type="InterPro" id="IPR018490">
    <property type="entry name" value="cNMP-bd_dom_sf"/>
</dbReference>
<name>A0AA52F008_9BACT</name>
<accession>A0AA52F008</accession>
<dbReference type="KEGG" id="marp:QYS47_31600"/>
<reference evidence="1" key="1">
    <citation type="submission" date="2023-08" db="EMBL/GenBank/DDBJ databases">
        <title>Comparative genomics and taxonomic characterization of three novel marine species of genus Marivirga.</title>
        <authorList>
            <person name="Muhammad N."/>
            <person name="Kim S.-G."/>
        </authorList>
    </citation>
    <scope>NUCLEOTIDE SEQUENCE</scope>
    <source>
        <strain evidence="1">BKB1-2</strain>
    </source>
</reference>
<dbReference type="Gene3D" id="2.60.120.10">
    <property type="entry name" value="Jelly Rolls"/>
    <property type="match status" value="1"/>
</dbReference>
<proteinExistence type="predicted"/>
<organism evidence="1">
    <name type="scientific">Marivirga arenosa</name>
    <dbReference type="NCBI Taxonomy" id="3059076"/>
    <lineage>
        <taxon>Bacteria</taxon>
        <taxon>Pseudomonadati</taxon>
        <taxon>Bacteroidota</taxon>
        <taxon>Cytophagia</taxon>
        <taxon>Cytophagales</taxon>
        <taxon>Marivirgaceae</taxon>
        <taxon>Marivirga</taxon>
    </lineage>
</organism>
<dbReference type="AlphaFoldDB" id="A0AA52F008"/>
<dbReference type="InterPro" id="IPR014710">
    <property type="entry name" value="RmlC-like_jellyroll"/>
</dbReference>
<dbReference type="RefSeq" id="WP_322348384.1">
    <property type="nucleotide sequence ID" value="NZ_CP129968.2"/>
</dbReference>
<sequence>MDINNELYKQIENQNLWNAFIILNRNGFLKKAQTVETNLYFVISWSLKISIIDNGQEHIIRFGYKNNFSTALDSFFKEKPSELIFKL</sequence>
<gene>
    <name evidence="1" type="ORF">QYS47_31600</name>
</gene>